<keyword evidence="1" id="KW-0472">Membrane</keyword>
<accession>A0A812BGB2</accession>
<gene>
    <name evidence="2" type="ORF">SPHA_19560</name>
</gene>
<dbReference type="OrthoDB" id="10030815at2759"/>
<dbReference type="AlphaFoldDB" id="A0A812BGB2"/>
<evidence type="ECO:0000313" key="3">
    <source>
        <dbReference type="Proteomes" id="UP000597762"/>
    </source>
</evidence>
<keyword evidence="1" id="KW-1133">Transmembrane helix</keyword>
<feature type="transmembrane region" description="Helical" evidence="1">
    <location>
        <begin position="12"/>
        <end position="33"/>
    </location>
</feature>
<dbReference type="EMBL" id="CAHIKZ030000709">
    <property type="protein sequence ID" value="CAE1234835.1"/>
    <property type="molecule type" value="Genomic_DNA"/>
</dbReference>
<proteinExistence type="predicted"/>
<name>A0A812BGB2_ACAPH</name>
<sequence length="348" mass="38913">MIFPVTLIPGYTHSFLLLLFFTFISLVVFLITLNTGFIHPFLHHLFFCFLFLLLFPNFMLSFRSSLLMNLPSVSNRHSERLMTHRIPLSNNAYTTILSEYALTLDAYEEIKDAFSESLDAALQEVSRTDKIILLGDFNARVGSNILQPEKPKPPLHSMLPVLNKHQNESNLLNVCQSLLAPPTDVNDQQEIDSLWDSTILAIRTSCNAIAPVRFPDGSTLLKEKEEILARWAEHFKELLNRDMLIDSSALDELPTLPGLLELNSVPTSDKSGTLQGGEVRSTRREAIPVSSAACQFRTVHVSLPPVPESLSFMDWAAVSFGSSQKTDIEGWTVSSSAMTDSQEGWKEG</sequence>
<dbReference type="Proteomes" id="UP000597762">
    <property type="component" value="Unassembled WGS sequence"/>
</dbReference>
<comment type="caution">
    <text evidence="2">The sequence shown here is derived from an EMBL/GenBank/DDBJ whole genome shotgun (WGS) entry which is preliminary data.</text>
</comment>
<reference evidence="2" key="1">
    <citation type="submission" date="2021-01" db="EMBL/GenBank/DDBJ databases">
        <authorList>
            <person name="Li R."/>
            <person name="Bekaert M."/>
        </authorList>
    </citation>
    <scope>NUCLEOTIDE SEQUENCE</scope>
    <source>
        <strain evidence="2">Farmed</strain>
    </source>
</reference>
<organism evidence="2 3">
    <name type="scientific">Acanthosepion pharaonis</name>
    <name type="common">Pharaoh cuttlefish</name>
    <name type="synonym">Sepia pharaonis</name>
    <dbReference type="NCBI Taxonomy" id="158019"/>
    <lineage>
        <taxon>Eukaryota</taxon>
        <taxon>Metazoa</taxon>
        <taxon>Spiralia</taxon>
        <taxon>Lophotrochozoa</taxon>
        <taxon>Mollusca</taxon>
        <taxon>Cephalopoda</taxon>
        <taxon>Coleoidea</taxon>
        <taxon>Decapodiformes</taxon>
        <taxon>Sepiida</taxon>
        <taxon>Sepiina</taxon>
        <taxon>Sepiidae</taxon>
        <taxon>Acanthosepion</taxon>
    </lineage>
</organism>
<evidence type="ECO:0000313" key="2">
    <source>
        <dbReference type="EMBL" id="CAE1234835.1"/>
    </source>
</evidence>
<evidence type="ECO:0000256" key="1">
    <source>
        <dbReference type="SAM" id="Phobius"/>
    </source>
</evidence>
<keyword evidence="3" id="KW-1185">Reference proteome</keyword>
<protein>
    <submittedName>
        <fullName evidence="2">Uncharacterized protein</fullName>
    </submittedName>
</protein>
<keyword evidence="1" id="KW-0812">Transmembrane</keyword>
<feature type="transmembrane region" description="Helical" evidence="1">
    <location>
        <begin position="45"/>
        <end position="62"/>
    </location>
</feature>